<evidence type="ECO:0000313" key="1">
    <source>
        <dbReference type="EMBL" id="TGJ85690.1"/>
    </source>
</evidence>
<name>A0A4Z0Z2C3_9PEZI</name>
<gene>
    <name evidence="1" type="ORF">E0Z10_g3062</name>
</gene>
<sequence>MGKAKSAAVALQLGCQRSIENESDIVTNTKGETQESPYVLKSLEGFIRTYAYSIDGEEGIDVPGSETVRKHWNAFTAAWQRRYPETPIPRGMASSITQFINGPLAKEMGMPKTKRPRRFATKNVMRHFAKQLWAADWVESKRPATLVDDWGLLLGNAYSSSRIGEYIESSCRSDENEC</sequence>
<comment type="caution">
    <text evidence="1">The sequence shown here is derived from an EMBL/GenBank/DDBJ whole genome shotgun (WGS) entry which is preliminary data.</text>
</comment>
<protein>
    <submittedName>
        <fullName evidence="1">Uncharacterized protein</fullName>
    </submittedName>
</protein>
<dbReference type="AlphaFoldDB" id="A0A4Z0Z2C3"/>
<organism evidence="1 2">
    <name type="scientific">Xylaria hypoxylon</name>
    <dbReference type="NCBI Taxonomy" id="37992"/>
    <lineage>
        <taxon>Eukaryota</taxon>
        <taxon>Fungi</taxon>
        <taxon>Dikarya</taxon>
        <taxon>Ascomycota</taxon>
        <taxon>Pezizomycotina</taxon>
        <taxon>Sordariomycetes</taxon>
        <taxon>Xylariomycetidae</taxon>
        <taxon>Xylariales</taxon>
        <taxon>Xylariaceae</taxon>
        <taxon>Xylaria</taxon>
    </lineage>
</organism>
<dbReference type="Proteomes" id="UP000297716">
    <property type="component" value="Unassembled WGS sequence"/>
</dbReference>
<evidence type="ECO:0000313" key="2">
    <source>
        <dbReference type="Proteomes" id="UP000297716"/>
    </source>
</evidence>
<keyword evidence="2" id="KW-1185">Reference proteome</keyword>
<dbReference type="EMBL" id="SKBN01000040">
    <property type="protein sequence ID" value="TGJ85690.1"/>
    <property type="molecule type" value="Genomic_DNA"/>
</dbReference>
<proteinExistence type="predicted"/>
<reference evidence="1 2" key="1">
    <citation type="submission" date="2019-03" db="EMBL/GenBank/DDBJ databases">
        <title>Draft genome sequence of Xylaria hypoxylon DSM 108379, a ubiquitous saprotrophic-parasitic fungi on hardwood.</title>
        <authorList>
            <person name="Buettner E."/>
            <person name="Leonhardt S."/>
            <person name="Gebauer A.M."/>
            <person name="Liers C."/>
            <person name="Hofrichter M."/>
            <person name="Kellner H."/>
        </authorList>
    </citation>
    <scope>NUCLEOTIDE SEQUENCE [LARGE SCALE GENOMIC DNA]</scope>
    <source>
        <strain evidence="1 2">DSM 108379</strain>
    </source>
</reference>
<accession>A0A4Z0Z2C3</accession>
<dbReference type="OrthoDB" id="4761530at2759"/>